<feature type="region of interest" description="Disordered" evidence="1">
    <location>
        <begin position="23"/>
        <end position="42"/>
    </location>
</feature>
<evidence type="ECO:0000313" key="2">
    <source>
        <dbReference type="EMBL" id="MCH4295966.1"/>
    </source>
</evidence>
<reference evidence="2 3" key="1">
    <citation type="submission" date="2022-02" db="EMBL/GenBank/DDBJ databases">
        <title>The genome sequence of Shewanella sp. 3B26.</title>
        <authorList>
            <person name="Du J."/>
        </authorList>
    </citation>
    <scope>NUCLEOTIDE SEQUENCE [LARGE SCALE GENOMIC DNA]</scope>
    <source>
        <strain evidence="2 3">3B26</strain>
    </source>
</reference>
<dbReference type="AlphaFoldDB" id="A0AAJ1BJR1"/>
<dbReference type="EMBL" id="JAKUDL010000007">
    <property type="protein sequence ID" value="MCH4295966.1"/>
    <property type="molecule type" value="Genomic_DNA"/>
</dbReference>
<dbReference type="PROSITE" id="PS51257">
    <property type="entry name" value="PROKAR_LIPOPROTEIN"/>
    <property type="match status" value="1"/>
</dbReference>
<evidence type="ECO:0000313" key="3">
    <source>
        <dbReference type="Proteomes" id="UP001297581"/>
    </source>
</evidence>
<proteinExistence type="predicted"/>
<keyword evidence="3" id="KW-1185">Reference proteome</keyword>
<dbReference type="RefSeq" id="WP_240592073.1">
    <property type="nucleotide sequence ID" value="NZ_JAKUDL010000007.1"/>
</dbReference>
<accession>A0AAJ1BJR1</accession>
<name>A0AAJ1BJR1_9GAMM</name>
<comment type="caution">
    <text evidence="2">The sequence shown here is derived from an EMBL/GenBank/DDBJ whole genome shotgun (WGS) entry which is preliminary data.</text>
</comment>
<sequence length="437" mass="48069">MKKELTLSILMLALVACGGGSDGGTDSGGNSNGSPSVPSTPKLKLSTITAAQQCGLEEARAGVTVIAHRNDGTILSQTTSDASGLVEIEWPTEAKHLTVGDISDYSDEMTLYTDMNLPAGDAGKYWFYESYMDDQCNCKTVYLDYAGIQQSYPAYDIYVNGFRVRSTSNVWNEQLCEGGRQTLRVTLAPQIAGNPAFALKKAFSELTDEQYIILEASSFSSADNQSELVTVTSNLTTPRHYGSALVDGTLRGQGYWAAPDAHFFPALFDRQQLTVSESELLEETAEASLYYGKGRRIAVSDFTSSLDVNVPHNQQLVLSEFYRMLEGMNNATSVNYDFSSFSEGKQAMNISLVEFLVVSWNVTGPLSGTLPDFKIPDAFQAKLDSLDKADLFFRLSGYEPDWTYADYTKAIVELQKAQTFPVNLDDYIYETITIRAK</sequence>
<organism evidence="2 3">
    <name type="scientific">Shewanella zhuhaiensis</name>
    <dbReference type="NCBI Taxonomy" id="2919576"/>
    <lineage>
        <taxon>Bacteria</taxon>
        <taxon>Pseudomonadati</taxon>
        <taxon>Pseudomonadota</taxon>
        <taxon>Gammaproteobacteria</taxon>
        <taxon>Alteromonadales</taxon>
        <taxon>Shewanellaceae</taxon>
        <taxon>Shewanella</taxon>
    </lineage>
</organism>
<evidence type="ECO:0000256" key="1">
    <source>
        <dbReference type="SAM" id="MobiDB-lite"/>
    </source>
</evidence>
<gene>
    <name evidence="2" type="ORF">MJ923_16790</name>
</gene>
<dbReference type="Proteomes" id="UP001297581">
    <property type="component" value="Unassembled WGS sequence"/>
</dbReference>
<protein>
    <submittedName>
        <fullName evidence="2">Uncharacterized protein</fullName>
    </submittedName>
</protein>